<feature type="region of interest" description="Disordered" evidence="1">
    <location>
        <begin position="546"/>
        <end position="565"/>
    </location>
</feature>
<name>A0ABR0CAD5_PURLI</name>
<evidence type="ECO:0000313" key="3">
    <source>
        <dbReference type="Proteomes" id="UP001287286"/>
    </source>
</evidence>
<feature type="region of interest" description="Disordered" evidence="1">
    <location>
        <begin position="680"/>
        <end position="711"/>
    </location>
</feature>
<proteinExistence type="predicted"/>
<comment type="caution">
    <text evidence="2">The sequence shown here is derived from an EMBL/GenBank/DDBJ whole genome shotgun (WGS) entry which is preliminary data.</text>
</comment>
<feature type="compositionally biased region" description="Basic and acidic residues" evidence="1">
    <location>
        <begin position="680"/>
        <end position="689"/>
    </location>
</feature>
<evidence type="ECO:0000256" key="1">
    <source>
        <dbReference type="SAM" id="MobiDB-lite"/>
    </source>
</evidence>
<accession>A0ABR0CAD5</accession>
<reference evidence="2 3" key="1">
    <citation type="journal article" date="2024" name="Microbiol. Resour. Announc.">
        <title>Genome annotations for the ascomycete fungi Trichoderma harzianum, Trichoderma aggressivum, and Purpureocillium lilacinum.</title>
        <authorList>
            <person name="Beijen E.P.W."/>
            <person name="Ohm R.A."/>
        </authorList>
    </citation>
    <scope>NUCLEOTIDE SEQUENCE [LARGE SCALE GENOMIC DNA]</scope>
    <source>
        <strain evidence="2 3">CBS 150709</strain>
    </source>
</reference>
<sequence length="740" mass="78543">MPRVLHTTAAPLARVPRTRFGEAGASPERVTGGSNLSTGPVMGPRTDEASRKIKASEQLGALGDVVTASRRQLSITSVRDERLCTCAGCPGDRLRNHVSRLFGVDDGIAVGLCPPRCWSLLGRLRGESLVADHTTPTVVFAEESSLGPTPTPGQAVGGRPGKGGLTGCSTRVAQKSISGTWTEAPARDVTGYPSWLTDATDWQSAHAAFASGGSHSQAKTTATLGFPCGVCKFLLAPIVATLTVAIPIHQGAGQQGSDYFRSAPESVDAARRCGTLWAMVMASTRRANVGSGHRPGRGASRHLRSGPSALDTFAPDACSGCLGGLSPTSCTAARPVQAVSPRLPGVEALGGRCRINGASELAERAPLLRKRGGDASSGPDGWHGTRLSCFVVGVPAVVCWANARHARTPWRSELKMYHAWPTKRCVSRNARAHAASMPSEEASNLSLTSACSSIRGHVLDICCAAAAGGRKAQRGESGESGDAHTPSFFGFVAQDEDPGLPSARGEEEEEDMRLTLSPGHISRMPESAAPIVHHFRVRSSPPRIQTLSEHATPSPPRDSASRGDTQHRTIIIVIIIVSLEKLIGSSSHPHDSSSGVAEAAIACPPAGRQTRPSPRLTYLHISRIHTSPLHASPRNLSLRELPPPPQKVRAKHSSLYEYNRPSAHRIASISVRLIIAHDTHPHLDKEGHEPGYASGTRHESRRSGPSSWPLQRRAPSAMWKYLYGIDRTGAARARVCQDDT</sequence>
<organism evidence="2 3">
    <name type="scientific">Purpureocillium lilacinum</name>
    <name type="common">Paecilomyces lilacinus</name>
    <dbReference type="NCBI Taxonomy" id="33203"/>
    <lineage>
        <taxon>Eukaryota</taxon>
        <taxon>Fungi</taxon>
        <taxon>Dikarya</taxon>
        <taxon>Ascomycota</taxon>
        <taxon>Pezizomycotina</taxon>
        <taxon>Sordariomycetes</taxon>
        <taxon>Hypocreomycetidae</taxon>
        <taxon>Hypocreales</taxon>
        <taxon>Ophiocordycipitaceae</taxon>
        <taxon>Purpureocillium</taxon>
    </lineage>
</organism>
<keyword evidence="3" id="KW-1185">Reference proteome</keyword>
<gene>
    <name evidence="2" type="ORF">Purlil1_2282</name>
</gene>
<dbReference type="EMBL" id="JAWRVI010000006">
    <property type="protein sequence ID" value="KAK4093125.1"/>
    <property type="molecule type" value="Genomic_DNA"/>
</dbReference>
<feature type="region of interest" description="Disordered" evidence="1">
    <location>
        <begin position="472"/>
        <end position="511"/>
    </location>
</feature>
<dbReference type="Proteomes" id="UP001287286">
    <property type="component" value="Unassembled WGS sequence"/>
</dbReference>
<protein>
    <submittedName>
        <fullName evidence="2">Uncharacterized protein</fullName>
    </submittedName>
</protein>
<feature type="region of interest" description="Disordered" evidence="1">
    <location>
        <begin position="18"/>
        <end position="46"/>
    </location>
</feature>
<evidence type="ECO:0000313" key="2">
    <source>
        <dbReference type="EMBL" id="KAK4093125.1"/>
    </source>
</evidence>